<evidence type="ECO:0000256" key="2">
    <source>
        <dbReference type="ARBA" id="ARBA00022490"/>
    </source>
</evidence>
<protein>
    <recommendedName>
        <fullName evidence="12">UvrABC system protein A</fullName>
    </recommendedName>
    <alternativeName>
        <fullName evidence="13">Excinuclease ABC subunit A</fullName>
    </alternativeName>
</protein>
<evidence type="ECO:0000256" key="5">
    <source>
        <dbReference type="ARBA" id="ARBA00022763"/>
    </source>
</evidence>
<dbReference type="GO" id="GO:0005524">
    <property type="term" value="F:ATP binding"/>
    <property type="evidence" value="ECO:0007669"/>
    <property type="project" value="UniProtKB-KW"/>
</dbReference>
<dbReference type="GO" id="GO:0006281">
    <property type="term" value="P:DNA repair"/>
    <property type="evidence" value="ECO:0007669"/>
    <property type="project" value="UniProtKB-KW"/>
</dbReference>
<gene>
    <name evidence="14" type="ORF">G3M58_73745</name>
</gene>
<keyword evidence="9" id="KW-0238">DNA-binding</keyword>
<proteinExistence type="inferred from homology"/>
<dbReference type="PANTHER" id="PTHR43152:SF3">
    <property type="entry name" value="UVRABC SYSTEM PROTEIN A"/>
    <property type="match status" value="1"/>
</dbReference>
<keyword evidence="8" id="KW-0267">Excision nuclease</keyword>
<comment type="similarity">
    <text evidence="11">Belongs to the ABC transporter superfamily. UvrA family.</text>
</comment>
<keyword evidence="3" id="KW-0677">Repeat</keyword>
<evidence type="ECO:0000256" key="4">
    <source>
        <dbReference type="ARBA" id="ARBA00022741"/>
    </source>
</evidence>
<evidence type="ECO:0000256" key="3">
    <source>
        <dbReference type="ARBA" id="ARBA00022737"/>
    </source>
</evidence>
<dbReference type="PANTHER" id="PTHR43152">
    <property type="entry name" value="UVRABC SYSTEM PROTEIN A"/>
    <property type="match status" value="1"/>
</dbReference>
<keyword evidence="10" id="KW-0234">DNA repair</keyword>
<dbReference type="Gene3D" id="1.20.1580.10">
    <property type="entry name" value="ABC transporter ATPase like domain"/>
    <property type="match status" value="1"/>
</dbReference>
<dbReference type="EMBL" id="JAAGMN010007821">
    <property type="protein sequence ID" value="NEE19222.1"/>
    <property type="molecule type" value="Genomic_DNA"/>
</dbReference>
<reference evidence="14" key="1">
    <citation type="submission" date="2020-01" db="EMBL/GenBank/DDBJ databases">
        <title>Insect and environment-associated Actinomycetes.</title>
        <authorList>
            <person name="Currrie C."/>
            <person name="Chevrette M."/>
            <person name="Carlson C."/>
            <person name="Stubbendieck R."/>
            <person name="Wendt-Pienkowski E."/>
        </authorList>
    </citation>
    <scope>NUCLEOTIDE SEQUENCE</scope>
    <source>
        <strain evidence="14">SID7499</strain>
    </source>
</reference>
<organism evidence="14">
    <name type="scientific">Streptomyces sp. SID7499</name>
    <dbReference type="NCBI Taxonomy" id="2706086"/>
    <lineage>
        <taxon>Bacteria</taxon>
        <taxon>Bacillati</taxon>
        <taxon>Actinomycetota</taxon>
        <taxon>Actinomycetes</taxon>
        <taxon>Kitasatosporales</taxon>
        <taxon>Streptomycetaceae</taxon>
        <taxon>Streptomyces</taxon>
    </lineage>
</organism>
<feature type="non-terminal residue" evidence="14">
    <location>
        <position position="1"/>
    </location>
</feature>
<sequence length="81" mass="9028">STLVNDILYTHLARELNGAKSVPGRHTRVDGDDLVDKVVHVDQSPIGRTPRSNPATYTGVFDHVRRLFAETMEAKVRGYLP</sequence>
<evidence type="ECO:0000256" key="9">
    <source>
        <dbReference type="ARBA" id="ARBA00023125"/>
    </source>
</evidence>
<name>A0A6G3XNR0_9ACTN</name>
<evidence type="ECO:0000256" key="11">
    <source>
        <dbReference type="ARBA" id="ARBA00038000"/>
    </source>
</evidence>
<dbReference type="GO" id="GO:0004518">
    <property type="term" value="F:nuclease activity"/>
    <property type="evidence" value="ECO:0007669"/>
    <property type="project" value="UniProtKB-KW"/>
</dbReference>
<accession>A0A6G3XNR0</accession>
<keyword evidence="6" id="KW-0228">DNA excision</keyword>
<evidence type="ECO:0000256" key="12">
    <source>
        <dbReference type="ARBA" id="ARBA00039316"/>
    </source>
</evidence>
<keyword evidence="4" id="KW-0547">Nucleotide-binding</keyword>
<evidence type="ECO:0000256" key="6">
    <source>
        <dbReference type="ARBA" id="ARBA00022769"/>
    </source>
</evidence>
<evidence type="ECO:0000256" key="1">
    <source>
        <dbReference type="ARBA" id="ARBA00004496"/>
    </source>
</evidence>
<dbReference type="InterPro" id="IPR027417">
    <property type="entry name" value="P-loop_NTPase"/>
</dbReference>
<evidence type="ECO:0000313" key="14">
    <source>
        <dbReference type="EMBL" id="NEE19222.1"/>
    </source>
</evidence>
<dbReference type="GO" id="GO:0005737">
    <property type="term" value="C:cytoplasm"/>
    <property type="evidence" value="ECO:0007669"/>
    <property type="project" value="UniProtKB-SubCell"/>
</dbReference>
<evidence type="ECO:0000256" key="13">
    <source>
        <dbReference type="ARBA" id="ARBA00042156"/>
    </source>
</evidence>
<keyword evidence="2" id="KW-0963">Cytoplasm</keyword>
<comment type="subcellular location">
    <subcellularLocation>
        <location evidence="1">Cytoplasm</location>
    </subcellularLocation>
</comment>
<dbReference type="Gene3D" id="3.40.50.300">
    <property type="entry name" value="P-loop containing nucleotide triphosphate hydrolases"/>
    <property type="match status" value="1"/>
</dbReference>
<keyword evidence="7" id="KW-0067">ATP-binding</keyword>
<evidence type="ECO:0000256" key="10">
    <source>
        <dbReference type="ARBA" id="ARBA00023204"/>
    </source>
</evidence>
<evidence type="ECO:0000256" key="7">
    <source>
        <dbReference type="ARBA" id="ARBA00022840"/>
    </source>
</evidence>
<comment type="caution">
    <text evidence="14">The sequence shown here is derived from an EMBL/GenBank/DDBJ whole genome shotgun (WGS) entry which is preliminary data.</text>
</comment>
<feature type="non-terminal residue" evidence="14">
    <location>
        <position position="81"/>
    </location>
</feature>
<dbReference type="GO" id="GO:0003677">
    <property type="term" value="F:DNA binding"/>
    <property type="evidence" value="ECO:0007669"/>
    <property type="project" value="UniProtKB-KW"/>
</dbReference>
<evidence type="ECO:0000256" key="8">
    <source>
        <dbReference type="ARBA" id="ARBA00022881"/>
    </source>
</evidence>
<keyword evidence="5" id="KW-0227">DNA damage</keyword>
<dbReference type="AlphaFoldDB" id="A0A6G3XNR0"/>